<reference evidence="10" key="1">
    <citation type="submission" date="2022-12" db="EMBL/GenBank/DDBJ databases">
        <title>Draft genome assemblies for two species of Escallonia (Escalloniales).</title>
        <authorList>
            <person name="Chanderbali A."/>
            <person name="Dervinis C."/>
            <person name="Anghel I."/>
            <person name="Soltis D."/>
            <person name="Soltis P."/>
            <person name="Zapata F."/>
        </authorList>
    </citation>
    <scope>NUCLEOTIDE SEQUENCE</scope>
    <source>
        <strain evidence="10">UCBG64.0493</strain>
        <tissue evidence="10">Leaf</tissue>
    </source>
</reference>
<evidence type="ECO:0000256" key="6">
    <source>
        <dbReference type="ARBA" id="ARBA00023136"/>
    </source>
</evidence>
<keyword evidence="5 8" id="KW-1133">Transmembrane helix</keyword>
<accession>A0AA88WXL6</accession>
<dbReference type="InterPro" id="IPR040226">
    <property type="entry name" value="THH1/TOM1/TOM3"/>
</dbReference>
<evidence type="ECO:0000256" key="2">
    <source>
        <dbReference type="ARBA" id="ARBA00006779"/>
    </source>
</evidence>
<dbReference type="AlphaFoldDB" id="A0AA88WXL6"/>
<dbReference type="GO" id="GO:0005774">
    <property type="term" value="C:vacuolar membrane"/>
    <property type="evidence" value="ECO:0007669"/>
    <property type="project" value="UniProtKB-SubCell"/>
</dbReference>
<evidence type="ECO:0000313" key="11">
    <source>
        <dbReference type="Proteomes" id="UP001188597"/>
    </source>
</evidence>
<evidence type="ECO:0000256" key="1">
    <source>
        <dbReference type="ARBA" id="ARBA00004128"/>
    </source>
</evidence>
<keyword evidence="4 8" id="KW-0812">Transmembrane</keyword>
<feature type="transmembrane region" description="Helical" evidence="8">
    <location>
        <begin position="294"/>
        <end position="316"/>
    </location>
</feature>
<dbReference type="EMBL" id="JAVXUP010000191">
    <property type="protein sequence ID" value="KAK3034834.1"/>
    <property type="molecule type" value="Genomic_DNA"/>
</dbReference>
<feature type="non-terminal residue" evidence="10">
    <location>
        <position position="1"/>
    </location>
</feature>
<feature type="transmembrane region" description="Helical" evidence="8">
    <location>
        <begin position="197"/>
        <end position="215"/>
    </location>
</feature>
<dbReference type="Pfam" id="PF06454">
    <property type="entry name" value="THH1_TOM1-3_dom"/>
    <property type="match status" value="3"/>
</dbReference>
<feature type="compositionally biased region" description="Polar residues" evidence="7">
    <location>
        <begin position="144"/>
        <end position="158"/>
    </location>
</feature>
<feature type="region of interest" description="Disordered" evidence="7">
    <location>
        <begin position="136"/>
        <end position="158"/>
    </location>
</feature>
<keyword evidence="11" id="KW-1185">Reference proteome</keyword>
<organism evidence="10 11">
    <name type="scientific">Escallonia herrerae</name>
    <dbReference type="NCBI Taxonomy" id="1293975"/>
    <lineage>
        <taxon>Eukaryota</taxon>
        <taxon>Viridiplantae</taxon>
        <taxon>Streptophyta</taxon>
        <taxon>Embryophyta</taxon>
        <taxon>Tracheophyta</taxon>
        <taxon>Spermatophyta</taxon>
        <taxon>Magnoliopsida</taxon>
        <taxon>eudicotyledons</taxon>
        <taxon>Gunneridae</taxon>
        <taxon>Pentapetalae</taxon>
        <taxon>asterids</taxon>
        <taxon>campanulids</taxon>
        <taxon>Escalloniales</taxon>
        <taxon>Escalloniaceae</taxon>
        <taxon>Escallonia</taxon>
    </lineage>
</organism>
<evidence type="ECO:0000256" key="3">
    <source>
        <dbReference type="ARBA" id="ARBA00022554"/>
    </source>
</evidence>
<dbReference type="InterPro" id="IPR009457">
    <property type="entry name" value="THH1/TOM1/TOM3_dom"/>
</dbReference>
<feature type="domain" description="THH1/TOM1/TOM3" evidence="9">
    <location>
        <begin position="199"/>
        <end position="335"/>
    </location>
</feature>
<dbReference type="PANTHER" id="PTHR31142">
    <property type="entry name" value="TOBAMOVIRUS MULTIPLICATION PROTEIN 1-LIKE ISOFORM X1"/>
    <property type="match status" value="1"/>
</dbReference>
<gene>
    <name evidence="10" type="ORF">RJ639_033739</name>
</gene>
<comment type="similarity">
    <text evidence="2">Belongs to the plant tobamovirus multiplication TOM1 protein family.</text>
</comment>
<evidence type="ECO:0000256" key="5">
    <source>
        <dbReference type="ARBA" id="ARBA00022989"/>
    </source>
</evidence>
<feature type="domain" description="THH1/TOM1/TOM3" evidence="9">
    <location>
        <begin position="24"/>
        <end position="66"/>
    </location>
</feature>
<evidence type="ECO:0000256" key="4">
    <source>
        <dbReference type="ARBA" id="ARBA00022692"/>
    </source>
</evidence>
<evidence type="ECO:0000256" key="8">
    <source>
        <dbReference type="SAM" id="Phobius"/>
    </source>
</evidence>
<dbReference type="Proteomes" id="UP001188597">
    <property type="component" value="Unassembled WGS sequence"/>
</dbReference>
<evidence type="ECO:0000256" key="7">
    <source>
        <dbReference type="SAM" id="MobiDB-lite"/>
    </source>
</evidence>
<feature type="transmembrane region" description="Helical" evidence="8">
    <location>
        <begin position="38"/>
        <end position="57"/>
    </location>
</feature>
<evidence type="ECO:0000313" key="10">
    <source>
        <dbReference type="EMBL" id="KAK3034834.1"/>
    </source>
</evidence>
<name>A0AA88WXL6_9ASTE</name>
<sequence>MASQLRPNGFGSGGTDGYSGGPLDWWNQIHGSKQWESGIFYTLCACYALVSMVALTLKFHRSELRAAAILQALTAHQLFLASPQLTATSVPSVAIASPVPHFTGAKMRKAETYHPKCMVGEYLFLRANKTSQLGYHDKDERPLQRTSSTFPASGATHSYPNESPRIWLDNPKSFPPDEFCRQWIVGRVDLMFAKIELNFAVRAVLFGLYRIVLHVRPKTLEMMLMDIPGLLFFSTYTLLVLFWAEIYHQARSLPVDKLRPAYFIINGLIYFIQVCIWIYMRLTESSAAIEVAKLFFSVVSFCAALGFVIYGGRLFIMLRRFPIESRGRQKKLHEQESSLWTLSIAGWLCYGNLLYLLPDKMYYGEFLVMKLYASRVGLSAFDEDVDVDVLDHPILDLIYYMVVEIFPSALVLFILRKLPPKRVSDQYHPI</sequence>
<proteinExistence type="inferred from homology"/>
<evidence type="ECO:0000259" key="9">
    <source>
        <dbReference type="Pfam" id="PF06454"/>
    </source>
</evidence>
<feature type="domain" description="THH1/TOM1/TOM3" evidence="9">
    <location>
        <begin position="377"/>
        <end position="430"/>
    </location>
</feature>
<feature type="transmembrane region" description="Helical" evidence="8">
    <location>
        <begin position="260"/>
        <end position="282"/>
    </location>
</feature>
<feature type="transmembrane region" description="Helical" evidence="8">
    <location>
        <begin position="397"/>
        <end position="415"/>
    </location>
</feature>
<feature type="transmembrane region" description="Helical" evidence="8">
    <location>
        <begin position="227"/>
        <end position="248"/>
    </location>
</feature>
<comment type="caution">
    <text evidence="10">The sequence shown here is derived from an EMBL/GenBank/DDBJ whole genome shotgun (WGS) entry which is preliminary data.</text>
</comment>
<feature type="transmembrane region" description="Helical" evidence="8">
    <location>
        <begin position="337"/>
        <end position="357"/>
    </location>
</feature>
<keyword evidence="3" id="KW-0926">Vacuole</keyword>
<keyword evidence="6 8" id="KW-0472">Membrane</keyword>
<comment type="subcellular location">
    <subcellularLocation>
        <location evidence="1">Vacuole membrane</location>
        <topology evidence="1">Multi-pass membrane protein</topology>
    </subcellularLocation>
</comment>
<protein>
    <recommendedName>
        <fullName evidence="9">THH1/TOM1/TOM3 domain-containing protein</fullName>
    </recommendedName>
</protein>
<dbReference type="PANTHER" id="PTHR31142:SF22">
    <property type="entry name" value="TOBAMOVIRUS MULTIPLICATION PROTEIN 1-LIKE"/>
    <property type="match status" value="1"/>
</dbReference>